<organism evidence="6 7">
    <name type="scientific">Sedimentibacter hydroxybenzoicus DSM 7310</name>
    <dbReference type="NCBI Taxonomy" id="1123245"/>
    <lineage>
        <taxon>Bacteria</taxon>
        <taxon>Bacillati</taxon>
        <taxon>Bacillota</taxon>
        <taxon>Tissierellia</taxon>
        <taxon>Sedimentibacter</taxon>
    </lineage>
</organism>
<dbReference type="InterPro" id="IPR001845">
    <property type="entry name" value="HTH_ArsR_DNA-bd_dom"/>
</dbReference>
<dbReference type="Proteomes" id="UP000611629">
    <property type="component" value="Unassembled WGS sequence"/>
</dbReference>
<protein>
    <submittedName>
        <fullName evidence="6">Winged helix-turn-helix transcriptional regulator</fullName>
    </submittedName>
</protein>
<reference evidence="6" key="1">
    <citation type="submission" date="2020-07" db="EMBL/GenBank/DDBJ databases">
        <title>Genomic analysis of a strain of Sedimentibacter Hydroxybenzoicus DSM7310.</title>
        <authorList>
            <person name="Ma S."/>
        </authorList>
    </citation>
    <scope>NUCLEOTIDE SEQUENCE</scope>
    <source>
        <strain evidence="6">DSM 7310</strain>
    </source>
</reference>
<dbReference type="RefSeq" id="WP_179236573.1">
    <property type="nucleotide sequence ID" value="NZ_JACBNQ010000001.1"/>
</dbReference>
<comment type="caution">
    <text evidence="6">The sequence shown here is derived from an EMBL/GenBank/DDBJ whole genome shotgun (WGS) entry which is preliminary data.</text>
</comment>
<gene>
    <name evidence="6" type="ORF">HZF24_01970</name>
</gene>
<keyword evidence="7" id="KW-1185">Reference proteome</keyword>
<dbReference type="SMART" id="SM00418">
    <property type="entry name" value="HTH_ARSR"/>
    <property type="match status" value="1"/>
</dbReference>
<evidence type="ECO:0000313" key="6">
    <source>
        <dbReference type="EMBL" id="NYB72903.1"/>
    </source>
</evidence>
<dbReference type="NCBIfam" id="NF033788">
    <property type="entry name" value="HTH_metalloreg"/>
    <property type="match status" value="1"/>
</dbReference>
<dbReference type="InterPro" id="IPR018334">
    <property type="entry name" value="ArsR_HTH"/>
</dbReference>
<dbReference type="GO" id="GO:0003700">
    <property type="term" value="F:DNA-binding transcription factor activity"/>
    <property type="evidence" value="ECO:0007669"/>
    <property type="project" value="InterPro"/>
</dbReference>
<dbReference type="Pfam" id="PF01022">
    <property type="entry name" value="HTH_5"/>
    <property type="match status" value="1"/>
</dbReference>
<dbReference type="GO" id="GO:0003677">
    <property type="term" value="F:DNA binding"/>
    <property type="evidence" value="ECO:0007669"/>
    <property type="project" value="UniProtKB-KW"/>
</dbReference>
<dbReference type="Gene3D" id="1.10.10.10">
    <property type="entry name" value="Winged helix-like DNA-binding domain superfamily/Winged helix DNA-binding domain"/>
    <property type="match status" value="1"/>
</dbReference>
<dbReference type="GO" id="GO:0046686">
    <property type="term" value="P:response to cadmium ion"/>
    <property type="evidence" value="ECO:0007669"/>
    <property type="project" value="UniProtKB-KW"/>
</dbReference>
<keyword evidence="2" id="KW-0238">DNA-binding</keyword>
<dbReference type="PANTHER" id="PTHR43132">
    <property type="entry name" value="ARSENICAL RESISTANCE OPERON REPRESSOR ARSR-RELATED"/>
    <property type="match status" value="1"/>
</dbReference>
<evidence type="ECO:0000256" key="2">
    <source>
        <dbReference type="ARBA" id="ARBA00023125"/>
    </source>
</evidence>
<proteinExistence type="predicted"/>
<dbReference type="InterPro" id="IPR011991">
    <property type="entry name" value="ArsR-like_HTH"/>
</dbReference>
<sequence>MDREDIICDCDVLHSDVVEEVRKRMPNEDDLYDLADFFKVLGDSTRVRIIWALDENEMCVCDIAVLLNMTKSAISHQLKSLRQANLVKFRKEGKVVYYSLKDDHVKAIFETGMEHIKE</sequence>
<dbReference type="EMBL" id="JACBNQ010000001">
    <property type="protein sequence ID" value="NYB72903.1"/>
    <property type="molecule type" value="Genomic_DNA"/>
</dbReference>
<dbReference type="InterPro" id="IPR051011">
    <property type="entry name" value="Metal_resp_trans_reg"/>
</dbReference>
<dbReference type="AlphaFoldDB" id="A0A974BGV3"/>
<accession>A0A974BGV3</accession>
<evidence type="ECO:0000256" key="4">
    <source>
        <dbReference type="ARBA" id="ARBA00043263"/>
    </source>
</evidence>
<evidence type="ECO:0000256" key="1">
    <source>
        <dbReference type="ARBA" id="ARBA00023015"/>
    </source>
</evidence>
<keyword evidence="1" id="KW-0805">Transcription regulation</keyword>
<keyword evidence="3" id="KW-0804">Transcription</keyword>
<dbReference type="PROSITE" id="PS50987">
    <property type="entry name" value="HTH_ARSR_2"/>
    <property type="match status" value="1"/>
</dbReference>
<dbReference type="PRINTS" id="PR00778">
    <property type="entry name" value="HTHARSR"/>
</dbReference>
<evidence type="ECO:0000313" key="7">
    <source>
        <dbReference type="Proteomes" id="UP000611629"/>
    </source>
</evidence>
<dbReference type="SUPFAM" id="SSF46785">
    <property type="entry name" value="Winged helix' DNA-binding domain"/>
    <property type="match status" value="1"/>
</dbReference>
<evidence type="ECO:0000256" key="3">
    <source>
        <dbReference type="ARBA" id="ARBA00023163"/>
    </source>
</evidence>
<dbReference type="PANTHER" id="PTHR43132:SF6">
    <property type="entry name" value="HTH-TYPE TRANSCRIPTIONAL REPRESSOR CZRA"/>
    <property type="match status" value="1"/>
</dbReference>
<name>A0A974BGV3_SEDHY</name>
<keyword evidence="4" id="KW-0105">Cadmium resistance</keyword>
<evidence type="ECO:0000259" key="5">
    <source>
        <dbReference type="PROSITE" id="PS50987"/>
    </source>
</evidence>
<dbReference type="InterPro" id="IPR036388">
    <property type="entry name" value="WH-like_DNA-bd_sf"/>
</dbReference>
<dbReference type="PROSITE" id="PS00846">
    <property type="entry name" value="HTH_ARSR_1"/>
    <property type="match status" value="1"/>
</dbReference>
<dbReference type="InterPro" id="IPR036390">
    <property type="entry name" value="WH_DNA-bd_sf"/>
</dbReference>
<feature type="domain" description="HTH arsR-type" evidence="5">
    <location>
        <begin position="26"/>
        <end position="118"/>
    </location>
</feature>
<dbReference type="CDD" id="cd00090">
    <property type="entry name" value="HTH_ARSR"/>
    <property type="match status" value="1"/>
</dbReference>